<dbReference type="PROSITE" id="PS50297">
    <property type="entry name" value="ANK_REP_REGION"/>
    <property type="match status" value="15"/>
</dbReference>
<feature type="repeat" description="ANK" evidence="3">
    <location>
        <begin position="803"/>
        <end position="835"/>
    </location>
</feature>
<feature type="repeat" description="ANK" evidence="3">
    <location>
        <begin position="202"/>
        <end position="234"/>
    </location>
</feature>
<feature type="transmembrane region" description="Helical" evidence="5">
    <location>
        <begin position="1490"/>
        <end position="1510"/>
    </location>
</feature>
<feature type="repeat" description="ANK" evidence="3">
    <location>
        <begin position="544"/>
        <end position="576"/>
    </location>
</feature>
<dbReference type="EMBL" id="CAXKWB010005150">
    <property type="protein sequence ID" value="CAL4076985.1"/>
    <property type="molecule type" value="Genomic_DNA"/>
</dbReference>
<dbReference type="SUPFAM" id="SSF48403">
    <property type="entry name" value="Ankyrin repeat"/>
    <property type="match status" value="4"/>
</dbReference>
<feature type="repeat" description="ANK" evidence="3">
    <location>
        <begin position="703"/>
        <end position="735"/>
    </location>
</feature>
<feature type="repeat" description="ANK" evidence="3">
    <location>
        <begin position="769"/>
        <end position="790"/>
    </location>
</feature>
<accession>A0AAV2Q9Q7</accession>
<evidence type="ECO:0000256" key="5">
    <source>
        <dbReference type="SAM" id="Phobius"/>
    </source>
</evidence>
<comment type="caution">
    <text evidence="6">The sequence shown here is derived from an EMBL/GenBank/DDBJ whole genome shotgun (WGS) entry which is preliminary data.</text>
</comment>
<feature type="transmembrane region" description="Helical" evidence="5">
    <location>
        <begin position="1531"/>
        <end position="1549"/>
    </location>
</feature>
<keyword evidence="5" id="KW-0472">Membrane</keyword>
<feature type="repeat" description="ANK" evidence="3">
    <location>
        <begin position="939"/>
        <end position="959"/>
    </location>
</feature>
<reference evidence="6 7" key="1">
    <citation type="submission" date="2024-05" db="EMBL/GenBank/DDBJ databases">
        <authorList>
            <person name="Wallberg A."/>
        </authorList>
    </citation>
    <scope>NUCLEOTIDE SEQUENCE [LARGE SCALE GENOMIC DNA]</scope>
</reference>
<dbReference type="InterPro" id="IPR036770">
    <property type="entry name" value="Ankyrin_rpt-contain_sf"/>
</dbReference>
<evidence type="ECO:0000256" key="1">
    <source>
        <dbReference type="ARBA" id="ARBA00022737"/>
    </source>
</evidence>
<evidence type="ECO:0000256" key="4">
    <source>
        <dbReference type="SAM" id="MobiDB-lite"/>
    </source>
</evidence>
<feature type="repeat" description="ANK" evidence="3">
    <location>
        <begin position="169"/>
        <end position="201"/>
    </location>
</feature>
<feature type="non-terminal residue" evidence="6">
    <location>
        <position position="1558"/>
    </location>
</feature>
<gene>
    <name evidence="6" type="ORF">MNOR_LOCUS10296</name>
</gene>
<dbReference type="PROSITE" id="PS50088">
    <property type="entry name" value="ANK_REPEAT"/>
    <property type="match status" value="16"/>
</dbReference>
<dbReference type="Gene3D" id="1.25.40.20">
    <property type="entry name" value="Ankyrin repeat-containing domain"/>
    <property type="match status" value="6"/>
</dbReference>
<dbReference type="PANTHER" id="PTHR24123">
    <property type="entry name" value="ANKYRIN REPEAT-CONTAINING"/>
    <property type="match status" value="1"/>
</dbReference>
<feature type="repeat" description="ANK" evidence="3">
    <location>
        <begin position="510"/>
        <end position="543"/>
    </location>
</feature>
<feature type="compositionally biased region" description="Basic and acidic residues" evidence="4">
    <location>
        <begin position="375"/>
        <end position="386"/>
    </location>
</feature>
<feature type="repeat" description="ANK" evidence="3">
    <location>
        <begin position="972"/>
        <end position="993"/>
    </location>
</feature>
<keyword evidence="1" id="KW-0677">Repeat</keyword>
<evidence type="ECO:0000313" key="6">
    <source>
        <dbReference type="EMBL" id="CAL4076985.1"/>
    </source>
</evidence>
<feature type="transmembrane region" description="Helical" evidence="5">
    <location>
        <begin position="1364"/>
        <end position="1390"/>
    </location>
</feature>
<dbReference type="Pfam" id="PF00023">
    <property type="entry name" value="Ank"/>
    <property type="match status" value="1"/>
</dbReference>
<feature type="repeat" description="ANK" evidence="3">
    <location>
        <begin position="906"/>
        <end position="938"/>
    </location>
</feature>
<evidence type="ECO:0000313" key="7">
    <source>
        <dbReference type="Proteomes" id="UP001497623"/>
    </source>
</evidence>
<dbReference type="Pfam" id="PF12796">
    <property type="entry name" value="Ank_2"/>
    <property type="match status" value="8"/>
</dbReference>
<evidence type="ECO:0000256" key="2">
    <source>
        <dbReference type="ARBA" id="ARBA00023043"/>
    </source>
</evidence>
<organism evidence="6 7">
    <name type="scientific">Meganyctiphanes norvegica</name>
    <name type="common">Northern krill</name>
    <name type="synonym">Thysanopoda norvegica</name>
    <dbReference type="NCBI Taxonomy" id="48144"/>
    <lineage>
        <taxon>Eukaryota</taxon>
        <taxon>Metazoa</taxon>
        <taxon>Ecdysozoa</taxon>
        <taxon>Arthropoda</taxon>
        <taxon>Crustacea</taxon>
        <taxon>Multicrustacea</taxon>
        <taxon>Malacostraca</taxon>
        <taxon>Eumalacostraca</taxon>
        <taxon>Eucarida</taxon>
        <taxon>Euphausiacea</taxon>
        <taxon>Euphausiidae</taxon>
        <taxon>Meganyctiphanes</taxon>
    </lineage>
</organism>
<sequence>MAGRPCDRLKGSRLRFFSNHLAPREETTKRIPCSAVCAYQRDPLGVRDPGQLKGSPRRTMLCSQAMPKGSGSHRREAGKRDYTTINHGNNLDKNQRLREVPRVSIMVSMAERTRLGSVVSQIQESSQALARRGMLQWLATCIHKLTRVSSENPTLPFLLIFLLIDFDNNGYTPLMFAARENKALFIDRLVDLGCNPNAKNKDGFTPIHLAAMYSKEDTIRHLIQKKADINATGGQRDGTAAHLVAGRSTGAAVSMMKMILMHSRHDLRLVKDSRGDIPLFISVDAGHQGLVKELLFHHGPEQVKQMRAHTRDTALHIAARRKDTDLVRILIDAGSSTDVKNAQGQTVLHITAEEADDHTMKYLYTVHVNPNQTDNHGDTKVDRSTEKGNTPAVDLLADKFKASVMERTKDGSTLVHIASLHGHPDTVMSFLRKGVPLHMPNREGARCIHTAAQRGHVGVVNAIINKGEHVDAKTNDGFTAMHIAVRAGKPAVVESLLGWGGNLTIQGGPARESALHLAARVKDGEKCAEMLLKSGADPNLPKDDGQTPLHLAAGNNNLRTLKLLLEDGAKATITSKSGETPLHLACASFRVDAAKMIINHVTKKGGKDAVTRLVNTKNLVGESTLHYIGRQVPSDAAKTSGDDKELARLLLSNGGDMFVANTKNQENPIHYVSKSGNEAVLEEMLHFTSPEKIQQLVNAQTTAGWSPLLVASDKGHTGVVTTLLDNQARVDVFDTEGKAALHLAAEHGYKEVCDALLSHKAFVNARSITGLTALHLASLKGHNELVYSLITQHRAQKEALTLSKQTPLHLAAVSGQLEVCETLLKLGADTNATTDEGQKAIHLAAIHNNSQVVTLFLKTSPELVTTTDKDGNTCAHIAALQGSVDVVRELMGQNRGVVINGRNRTGQSMPIHMAAEGGHARLVRFLVENGASPKAEDGAGFTPIHLAARYGHLEVLDVLRQKTNLGIISRKLGLSALHIAAYYGQTEIVRELLTHIPAYIKSEPPSIGAGSRPFLPDLGAEADLTPLHLASHEGNEGVVRILFNSPNVLPDVKSRLHGYIPLHLACSGGHTSVVGLLLSKSTKQVEMVDKRGRRGVHIAAQNGHRAMHNDVYSYLINKKHDSYKLLEDRKNVIIQFVHDLTLMSKKHDDVPLEEYVLRSPAPVDIATKLSHTLAALSEKEKESARDLVEAAEFSEKLGTELMSISANLSSPGLILRAVDNRNITLLDSLIEHSQKEVIAHPAVQRYLDDVWKGSLNWPTWKTISLFFAFLFLPPVWIFFSLPLGHKYNEVPMVKFAAYLVSHLYLLILYFVTVVTPLSPIWELIDLIPRWYWNDITVNKCLVQKLIKKIESDEGLKYGSRIYNLVFPFFIVLIDVVIIGHNKLLVALGYLRTFSGPKELILRNIKRLESYYGDFPMKLFCPWSRMRSKIIEYVIYFLIIFRFFIKGLNLIYISRNHKHTHPIFEVLIDDKVGLICGPIAVGGSFVESMELVFVCVFSLVYFKYVSSFYALSQWVQCVFSLMYYKMTIPRKIIVILAALILFISSVYYLMLYRSSSMWK</sequence>
<keyword evidence="5" id="KW-0812">Transmembrane</keyword>
<feature type="transmembrane region" description="Helical" evidence="5">
    <location>
        <begin position="1295"/>
        <end position="1321"/>
    </location>
</feature>
<dbReference type="InterPro" id="IPR051165">
    <property type="entry name" value="Multifunctional_ANK_Repeat"/>
</dbReference>
<proteinExistence type="predicted"/>
<dbReference type="Proteomes" id="UP001497623">
    <property type="component" value="Unassembled WGS sequence"/>
</dbReference>
<feature type="repeat" description="ANK" evidence="3">
    <location>
        <begin position="410"/>
        <end position="442"/>
    </location>
</feature>
<evidence type="ECO:0000256" key="3">
    <source>
        <dbReference type="PROSITE-ProRule" id="PRU00023"/>
    </source>
</evidence>
<keyword evidence="2 3" id="KW-0040">ANK repeat</keyword>
<feature type="repeat" description="ANK" evidence="3">
    <location>
        <begin position="1057"/>
        <end position="1081"/>
    </location>
</feature>
<feature type="repeat" description="ANK" evidence="3">
    <location>
        <begin position="443"/>
        <end position="475"/>
    </location>
</feature>
<feature type="repeat" description="ANK" evidence="3">
    <location>
        <begin position="476"/>
        <end position="508"/>
    </location>
</feature>
<name>A0AAV2Q9Q7_MEGNR</name>
<dbReference type="PANTHER" id="PTHR24123:SF33">
    <property type="entry name" value="PROTEIN HOS4"/>
    <property type="match status" value="1"/>
</dbReference>
<keyword evidence="7" id="KW-1185">Reference proteome</keyword>
<protein>
    <submittedName>
        <fullName evidence="6">Uncharacterized protein</fullName>
    </submittedName>
</protein>
<feature type="transmembrane region" description="Helical" evidence="5">
    <location>
        <begin position="1432"/>
        <end position="1452"/>
    </location>
</feature>
<dbReference type="InterPro" id="IPR002110">
    <property type="entry name" value="Ankyrin_rpt"/>
</dbReference>
<feature type="transmembrane region" description="Helical" evidence="5">
    <location>
        <begin position="1263"/>
        <end position="1283"/>
    </location>
</feature>
<keyword evidence="5" id="KW-1133">Transmembrane helix</keyword>
<feature type="repeat" description="ANK" evidence="3">
    <location>
        <begin position="736"/>
        <end position="768"/>
    </location>
</feature>
<feature type="repeat" description="ANK" evidence="3">
    <location>
        <begin position="310"/>
        <end position="342"/>
    </location>
</feature>
<dbReference type="PRINTS" id="PR01415">
    <property type="entry name" value="ANKYRIN"/>
</dbReference>
<feature type="region of interest" description="Disordered" evidence="4">
    <location>
        <begin position="369"/>
        <end position="388"/>
    </location>
</feature>
<dbReference type="SMART" id="SM00248">
    <property type="entry name" value="ANK"/>
    <property type="match status" value="25"/>
</dbReference>